<organism evidence="2">
    <name type="scientific">uncultured Rubrobacteraceae bacterium</name>
    <dbReference type="NCBI Taxonomy" id="349277"/>
    <lineage>
        <taxon>Bacteria</taxon>
        <taxon>Bacillati</taxon>
        <taxon>Actinomycetota</taxon>
        <taxon>Rubrobacteria</taxon>
        <taxon>Rubrobacterales</taxon>
        <taxon>Rubrobacteraceae</taxon>
        <taxon>environmental samples</taxon>
    </lineage>
</organism>
<dbReference type="GO" id="GO:0016491">
    <property type="term" value="F:oxidoreductase activity"/>
    <property type="evidence" value="ECO:0007669"/>
    <property type="project" value="UniProtKB-KW"/>
</dbReference>
<evidence type="ECO:0000256" key="1">
    <source>
        <dbReference type="SAM" id="MobiDB-lite"/>
    </source>
</evidence>
<keyword evidence="2" id="KW-0560">Oxidoreductase</keyword>
<name>A0A6J4ST12_9ACTN</name>
<feature type="compositionally biased region" description="Basic and acidic residues" evidence="1">
    <location>
        <begin position="475"/>
        <end position="484"/>
    </location>
</feature>
<feature type="compositionally biased region" description="Basic residues" evidence="1">
    <location>
        <begin position="1"/>
        <end position="15"/>
    </location>
</feature>
<dbReference type="EMBL" id="CADCVK010000405">
    <property type="protein sequence ID" value="CAA9504627.1"/>
    <property type="molecule type" value="Genomic_DNA"/>
</dbReference>
<feature type="non-terminal residue" evidence="2">
    <location>
        <position position="484"/>
    </location>
</feature>
<gene>
    <name evidence="2" type="ORF">AVDCRST_MAG12-2873</name>
</gene>
<dbReference type="AlphaFoldDB" id="A0A6J4ST12"/>
<feature type="region of interest" description="Disordered" evidence="1">
    <location>
        <begin position="1"/>
        <end position="36"/>
    </location>
</feature>
<feature type="compositionally biased region" description="Basic residues" evidence="1">
    <location>
        <begin position="176"/>
        <end position="185"/>
    </location>
</feature>
<sequence>DHHHNHLHPAARRHSYAAPPGGGEASTLRGPRVSGGAAPAHALYLLRVRQRPRGGVAHPGLYLAALAQHGLPGGPRRPGLRDVLPDGPAHAHSRGRLLRHQGKPQAVLRDPVYSGGRYARGLRRRRSDPVLHLLRDHAHPDVSARRHLGRREPPSGRHQVLRLHVLGLHGDARGLSRLRHPRRHLRDGVSDGGRRPRADGPDRHSGTHPLRPLGQGAGGAAARMAARRVRLQPDFDERGALGHPAEARHLRADQGGHTPPSGGRPALPAVPGGLRGDQHNLRRFRRLPAARPEGARRLLVHRYSGLYPARRGLGQRGGPERGGAAAGHARALLGSSVRAGRRDRDEDGDAQDPGARRPRREDAVGRRPSGARRHGRDGPAGARGVRLRVYEHHGRLRRLSRAGHPRGARHRALGDVFALHAGQGRLRPDPEARLRGGGGRGAHGDGGGGAARRAARPLRRLPGAAHQRAAARGRGGLERDRGKL</sequence>
<proteinExistence type="predicted"/>
<evidence type="ECO:0000313" key="2">
    <source>
        <dbReference type="EMBL" id="CAA9504627.1"/>
    </source>
</evidence>
<feature type="compositionally biased region" description="Basic and acidic residues" evidence="1">
    <location>
        <begin position="135"/>
        <end position="155"/>
    </location>
</feature>
<feature type="region of interest" description="Disordered" evidence="1">
    <location>
        <begin position="135"/>
        <end position="158"/>
    </location>
</feature>
<dbReference type="EC" id="1.6.5.3" evidence="2"/>
<feature type="compositionally biased region" description="Gly residues" evidence="1">
    <location>
        <begin position="314"/>
        <end position="325"/>
    </location>
</feature>
<feature type="compositionally biased region" description="Low complexity" evidence="1">
    <location>
        <begin position="460"/>
        <end position="472"/>
    </location>
</feature>
<reference evidence="2" key="1">
    <citation type="submission" date="2020-02" db="EMBL/GenBank/DDBJ databases">
        <authorList>
            <person name="Meier V. D."/>
        </authorList>
    </citation>
    <scope>NUCLEOTIDE SEQUENCE</scope>
    <source>
        <strain evidence="2">AVDCRST_MAG12</strain>
    </source>
</reference>
<feature type="region of interest" description="Disordered" evidence="1">
    <location>
        <begin position="174"/>
        <end position="225"/>
    </location>
</feature>
<feature type="non-terminal residue" evidence="2">
    <location>
        <position position="1"/>
    </location>
</feature>
<feature type="compositionally biased region" description="Gly residues" evidence="1">
    <location>
        <begin position="435"/>
        <end position="450"/>
    </location>
</feature>
<feature type="compositionally biased region" description="Basic and acidic residues" evidence="1">
    <location>
        <begin position="186"/>
        <end position="205"/>
    </location>
</feature>
<keyword evidence="2" id="KW-0830">Ubiquinone</keyword>
<protein>
    <submittedName>
        <fullName evidence="2">NADH-ubiquinone oxidoreductase chain M</fullName>
        <ecNumber evidence="2">1.6.5.3</ecNumber>
    </submittedName>
</protein>
<feature type="region of interest" description="Disordered" evidence="1">
    <location>
        <begin position="251"/>
        <end position="288"/>
    </location>
</feature>
<feature type="region of interest" description="Disordered" evidence="1">
    <location>
        <begin position="334"/>
        <end position="389"/>
    </location>
</feature>
<feature type="region of interest" description="Disordered" evidence="1">
    <location>
        <begin position="309"/>
        <end position="328"/>
    </location>
</feature>
<accession>A0A6J4ST12</accession>
<feature type="region of interest" description="Disordered" evidence="1">
    <location>
        <begin position="424"/>
        <end position="484"/>
    </location>
</feature>